<accession>A0A485LRQ8</accession>
<dbReference type="InterPro" id="IPR036770">
    <property type="entry name" value="Ankyrin_rpt-contain_sf"/>
</dbReference>
<dbReference type="EMBL" id="VJMH01007456">
    <property type="protein sequence ID" value="KAF0683041.1"/>
    <property type="molecule type" value="Genomic_DNA"/>
</dbReference>
<feature type="repeat" description="ANK" evidence="3">
    <location>
        <begin position="229"/>
        <end position="261"/>
    </location>
</feature>
<protein>
    <submittedName>
        <fullName evidence="5">Aste57867_24894 protein</fullName>
    </submittedName>
</protein>
<evidence type="ECO:0000256" key="2">
    <source>
        <dbReference type="ARBA" id="ARBA00023043"/>
    </source>
</evidence>
<evidence type="ECO:0000313" key="4">
    <source>
        <dbReference type="EMBL" id="KAF0683041.1"/>
    </source>
</evidence>
<dbReference type="SMART" id="SM00248">
    <property type="entry name" value="ANK"/>
    <property type="match status" value="5"/>
</dbReference>
<dbReference type="InterPro" id="IPR051165">
    <property type="entry name" value="Multifunctional_ANK_Repeat"/>
</dbReference>
<gene>
    <name evidence="5" type="primary">Aste57867_24894</name>
    <name evidence="4" type="ORF">As57867_024816</name>
    <name evidence="5" type="ORF">ASTE57867_24894</name>
</gene>
<feature type="repeat" description="ANK" evidence="3">
    <location>
        <begin position="181"/>
        <end position="213"/>
    </location>
</feature>
<evidence type="ECO:0000256" key="3">
    <source>
        <dbReference type="PROSITE-ProRule" id="PRU00023"/>
    </source>
</evidence>
<dbReference type="SUPFAM" id="SSF48403">
    <property type="entry name" value="Ankyrin repeat"/>
    <property type="match status" value="1"/>
</dbReference>
<dbReference type="PRINTS" id="PR01415">
    <property type="entry name" value="ANKYRIN"/>
</dbReference>
<organism evidence="5 6">
    <name type="scientific">Aphanomyces stellatus</name>
    <dbReference type="NCBI Taxonomy" id="120398"/>
    <lineage>
        <taxon>Eukaryota</taxon>
        <taxon>Sar</taxon>
        <taxon>Stramenopiles</taxon>
        <taxon>Oomycota</taxon>
        <taxon>Saprolegniomycetes</taxon>
        <taxon>Saprolegniales</taxon>
        <taxon>Verrucalvaceae</taxon>
        <taxon>Aphanomyces</taxon>
    </lineage>
</organism>
<keyword evidence="2 3" id="KW-0040">ANK repeat</keyword>
<reference evidence="5 6" key="1">
    <citation type="submission" date="2019-03" db="EMBL/GenBank/DDBJ databases">
        <authorList>
            <person name="Gaulin E."/>
            <person name="Dumas B."/>
        </authorList>
    </citation>
    <scope>NUCLEOTIDE SEQUENCE [LARGE SCALE GENOMIC DNA]</scope>
    <source>
        <strain evidence="5">CBS 568.67</strain>
    </source>
</reference>
<feature type="repeat" description="ANK" evidence="3">
    <location>
        <begin position="148"/>
        <end position="180"/>
    </location>
</feature>
<feature type="repeat" description="ANK" evidence="3">
    <location>
        <begin position="26"/>
        <end position="58"/>
    </location>
</feature>
<keyword evidence="6" id="KW-1185">Reference proteome</keyword>
<dbReference type="PROSITE" id="PS50297">
    <property type="entry name" value="ANK_REP_REGION"/>
    <property type="match status" value="4"/>
</dbReference>
<dbReference type="OrthoDB" id="79262at2759"/>
<name>A0A485LRQ8_9STRA</name>
<dbReference type="PROSITE" id="PS50088">
    <property type="entry name" value="ANK_REPEAT"/>
    <property type="match status" value="4"/>
</dbReference>
<evidence type="ECO:0000313" key="6">
    <source>
        <dbReference type="Proteomes" id="UP000332933"/>
    </source>
</evidence>
<dbReference type="Pfam" id="PF12796">
    <property type="entry name" value="Ank_2"/>
    <property type="match status" value="2"/>
</dbReference>
<evidence type="ECO:0000313" key="5">
    <source>
        <dbReference type="EMBL" id="VFU01528.1"/>
    </source>
</evidence>
<dbReference type="InterPro" id="IPR002110">
    <property type="entry name" value="Ankyrin_rpt"/>
</dbReference>
<dbReference type="EMBL" id="CAADRA010007482">
    <property type="protein sequence ID" value="VFU01528.1"/>
    <property type="molecule type" value="Genomic_DNA"/>
</dbReference>
<reference evidence="4" key="2">
    <citation type="submission" date="2019-06" db="EMBL/GenBank/DDBJ databases">
        <title>Genomics analysis of Aphanomyces spp. identifies a new class of oomycete effector associated with host adaptation.</title>
        <authorList>
            <person name="Gaulin E."/>
        </authorList>
    </citation>
    <scope>NUCLEOTIDE SEQUENCE</scope>
    <source>
        <strain evidence="4">CBS 578.67</strain>
    </source>
</reference>
<sequence>MEQTSTRWPRYTTTFKGNDMQLLNWNGTTPLWIASCAGHVNVVEALVARCAEVNMAQEVSTTKLGGACHVTSTAAFIGHFDIAQLLLNKGANVNKLSKVNFVKCPSLDSLVHWTDLRRCGKPPAKGADVDAAQEVCIGMSSYFSDVQDGCSPLWISSYNGHANIARLLVEQGADVNAADMDEYSLLCTAAQNGKLDVVQLLLKHGANVNQRTKVESHTTVQYFMVTTQHGHTPLRAASLQGHVNAAVLLLAHGANVDAAPEVEIPTMSWLIAESTIIIH</sequence>
<proteinExistence type="predicted"/>
<dbReference type="AlphaFoldDB" id="A0A485LRQ8"/>
<dbReference type="Gene3D" id="1.25.40.20">
    <property type="entry name" value="Ankyrin repeat-containing domain"/>
    <property type="match status" value="3"/>
</dbReference>
<dbReference type="Proteomes" id="UP000332933">
    <property type="component" value="Unassembled WGS sequence"/>
</dbReference>
<keyword evidence="1" id="KW-0677">Repeat</keyword>
<dbReference type="PANTHER" id="PTHR24123">
    <property type="entry name" value="ANKYRIN REPEAT-CONTAINING"/>
    <property type="match status" value="1"/>
</dbReference>
<dbReference type="Pfam" id="PF00023">
    <property type="entry name" value="Ank"/>
    <property type="match status" value="1"/>
</dbReference>
<dbReference type="PANTHER" id="PTHR24123:SF33">
    <property type="entry name" value="PROTEIN HOS4"/>
    <property type="match status" value="1"/>
</dbReference>
<evidence type="ECO:0000256" key="1">
    <source>
        <dbReference type="ARBA" id="ARBA00022737"/>
    </source>
</evidence>